<feature type="region of interest" description="Disordered" evidence="1">
    <location>
        <begin position="1"/>
        <end position="30"/>
    </location>
</feature>
<evidence type="ECO:0000256" key="1">
    <source>
        <dbReference type="SAM" id="MobiDB-lite"/>
    </source>
</evidence>
<accession>A0A2I2Y1W5</accession>
<dbReference type="EMBL" id="CABD030113108">
    <property type="status" value="NOT_ANNOTATED_CDS"/>
    <property type="molecule type" value="Genomic_DNA"/>
</dbReference>
<sequence length="71" mass="7007">MAGHTQQPSGRGNPRPAPSPSPVPGPVPGASERVALKKEIGLLSACTIIIAFCCSGAPSSSCTPPALLSSP</sequence>
<gene>
    <name evidence="2" type="primary">SLC7A10</name>
</gene>
<keyword evidence="3" id="KW-1185">Reference proteome</keyword>
<feature type="compositionally biased region" description="Pro residues" evidence="1">
    <location>
        <begin position="15"/>
        <end position="27"/>
    </location>
</feature>
<dbReference type="AlphaFoldDB" id="A0A2I2Y1W5"/>
<reference evidence="2 3" key="2">
    <citation type="journal article" date="2012" name="Nature">
        <title>Insights into hominid evolution from the gorilla genome sequence.</title>
        <authorList>
            <person name="Scally A."/>
            <person name="Dutheil J.Y."/>
            <person name="Hillier L.W."/>
            <person name="Jordan G.E."/>
            <person name="Goodhead I."/>
            <person name="Herrero J."/>
            <person name="Hobolth A."/>
            <person name="Lappalainen T."/>
            <person name="Mailund T."/>
            <person name="Marques-Bonet T."/>
            <person name="McCarthy S."/>
            <person name="Montgomery S.H."/>
            <person name="Schwalie P.C."/>
            <person name="Tang Y.A."/>
            <person name="Ward M.C."/>
            <person name="Xue Y."/>
            <person name="Yngvadottir B."/>
            <person name="Alkan C."/>
            <person name="Andersen L.N."/>
            <person name="Ayub Q."/>
            <person name="Ball E.V."/>
            <person name="Beal K."/>
            <person name="Bradley B.J."/>
            <person name="Chen Y."/>
            <person name="Clee C.M."/>
            <person name="Fitzgerald S."/>
            <person name="Graves T.A."/>
            <person name="Gu Y."/>
            <person name="Heath P."/>
            <person name="Heger A."/>
            <person name="Karakoc E."/>
            <person name="Kolb-Kokocinski A."/>
            <person name="Laird G.K."/>
            <person name="Lunter G."/>
            <person name="Meader S."/>
            <person name="Mort M."/>
            <person name="Mullikin J.C."/>
            <person name="Munch K."/>
            <person name="O'Connor T.D."/>
            <person name="Phillips A.D."/>
            <person name="Prado-Martinez J."/>
            <person name="Rogers A.S."/>
            <person name="Sajjadian S."/>
            <person name="Schmidt D."/>
            <person name="Shaw K."/>
            <person name="Simpson J.T."/>
            <person name="Stenson P.D."/>
            <person name="Turner D.J."/>
            <person name="Vigilant L."/>
            <person name="Vilella A.J."/>
            <person name="Whitener W."/>
            <person name="Zhu B."/>
            <person name="Cooper D.N."/>
            <person name="de Jong P."/>
            <person name="Dermitzakis E.T."/>
            <person name="Eichler E.E."/>
            <person name="Flicek P."/>
            <person name="Goldman N."/>
            <person name="Mundy N.I."/>
            <person name="Ning Z."/>
            <person name="Odom D.T."/>
            <person name="Ponting C.P."/>
            <person name="Quail M.A."/>
            <person name="Ryder O.A."/>
            <person name="Searle S.M."/>
            <person name="Warren W.C."/>
            <person name="Wilson R.K."/>
            <person name="Schierup M.H."/>
            <person name="Rogers J."/>
            <person name="Tyler-Smith C."/>
            <person name="Durbin R."/>
        </authorList>
    </citation>
    <scope>NUCLEOTIDE SEQUENCE [LARGE SCALE GENOMIC DNA]</scope>
</reference>
<dbReference type="Proteomes" id="UP000001519">
    <property type="component" value="Chromosome 19"/>
</dbReference>
<reference evidence="3" key="1">
    <citation type="submission" date="2011-05" db="EMBL/GenBank/DDBJ databases">
        <title>Insights into the evolution of the great apes provided by the gorilla genome.</title>
        <authorList>
            <person name="Scally A."/>
        </authorList>
    </citation>
    <scope>NUCLEOTIDE SEQUENCE [LARGE SCALE GENOMIC DNA]</scope>
</reference>
<evidence type="ECO:0000313" key="2">
    <source>
        <dbReference type="Ensembl" id="ENSGGOP00000028888.1"/>
    </source>
</evidence>
<organism evidence="2 3">
    <name type="scientific">Gorilla gorilla gorilla</name>
    <name type="common">Western lowland gorilla</name>
    <dbReference type="NCBI Taxonomy" id="9595"/>
    <lineage>
        <taxon>Eukaryota</taxon>
        <taxon>Metazoa</taxon>
        <taxon>Chordata</taxon>
        <taxon>Craniata</taxon>
        <taxon>Vertebrata</taxon>
        <taxon>Euteleostomi</taxon>
        <taxon>Mammalia</taxon>
        <taxon>Eutheria</taxon>
        <taxon>Euarchontoglires</taxon>
        <taxon>Primates</taxon>
        <taxon>Haplorrhini</taxon>
        <taxon>Catarrhini</taxon>
        <taxon>Hominidae</taxon>
        <taxon>Gorilla</taxon>
    </lineage>
</organism>
<dbReference type="Ensembl" id="ENSGGOT00000045400.1">
    <property type="protein sequence ID" value="ENSGGOP00000028888.1"/>
    <property type="gene ID" value="ENSGGOG00000006085.3"/>
</dbReference>
<dbReference type="GeneTree" id="ENSGT00940000156469"/>
<reference evidence="2" key="3">
    <citation type="submission" date="2025-08" db="UniProtKB">
        <authorList>
            <consortium name="Ensembl"/>
        </authorList>
    </citation>
    <scope>IDENTIFICATION</scope>
</reference>
<name>A0A2I2Y1W5_GORGO</name>
<proteinExistence type="predicted"/>
<protein>
    <submittedName>
        <fullName evidence="2">Solute carrier family 7 member 10</fullName>
    </submittedName>
</protein>
<evidence type="ECO:0000313" key="3">
    <source>
        <dbReference type="Proteomes" id="UP000001519"/>
    </source>
</evidence>
<reference evidence="2" key="4">
    <citation type="submission" date="2025-09" db="UniProtKB">
        <authorList>
            <consortium name="Ensembl"/>
        </authorList>
    </citation>
    <scope>IDENTIFICATION</scope>
</reference>
<dbReference type="Bgee" id="ENSGGOG00000006085">
    <property type="expression patterns" value="Expressed in cerebellum and 1 other cell type or tissue"/>
</dbReference>